<proteinExistence type="inferred from homology"/>
<dbReference type="SUPFAM" id="SSF53448">
    <property type="entry name" value="Nucleotide-diphospho-sugar transferases"/>
    <property type="match status" value="1"/>
</dbReference>
<dbReference type="PANTHER" id="PTHR11952">
    <property type="entry name" value="UDP- GLUCOSE PYROPHOSPHORYLASE"/>
    <property type="match status" value="1"/>
</dbReference>
<organism evidence="5 6">
    <name type="scientific">Staphylococcus muscae</name>
    <dbReference type="NCBI Taxonomy" id="1294"/>
    <lineage>
        <taxon>Bacteria</taxon>
        <taxon>Bacillati</taxon>
        <taxon>Bacillota</taxon>
        <taxon>Bacilli</taxon>
        <taxon>Bacillales</taxon>
        <taxon>Staphylococcaceae</taxon>
        <taxon>Staphylococcus</taxon>
    </lineage>
</organism>
<dbReference type="PANTHER" id="PTHR11952:SF2">
    <property type="entry name" value="LD24639P"/>
    <property type="match status" value="1"/>
</dbReference>
<dbReference type="Proteomes" id="UP000652995">
    <property type="component" value="Unassembled WGS sequence"/>
</dbReference>
<name>A0A240C6K3_9STAP</name>
<keyword evidence="7" id="KW-1185">Reference proteome</keyword>
<dbReference type="EC" id="2.7.7.-" evidence="5"/>
<dbReference type="InterPro" id="IPR039741">
    <property type="entry name" value="UDP-sugar_pyrophosphorylase"/>
</dbReference>
<evidence type="ECO:0000256" key="3">
    <source>
        <dbReference type="ARBA" id="ARBA00022695"/>
    </source>
</evidence>
<evidence type="ECO:0000256" key="1">
    <source>
        <dbReference type="ARBA" id="ARBA00010401"/>
    </source>
</evidence>
<reference evidence="5 6" key="2">
    <citation type="submission" date="2017-06" db="EMBL/GenBank/DDBJ databases">
        <authorList>
            <consortium name="Pathogen Informatics"/>
        </authorList>
    </citation>
    <scope>NUCLEOTIDE SEQUENCE [LARGE SCALE GENOMIC DNA]</scope>
    <source>
        <strain evidence="5 6">NCTC13833</strain>
    </source>
</reference>
<dbReference type="EC" id="2.7.7.23" evidence="5"/>
<evidence type="ECO:0000313" key="5">
    <source>
        <dbReference type="EMBL" id="SNW03550.1"/>
    </source>
</evidence>
<reference evidence="4" key="4">
    <citation type="submission" date="2024-05" db="EMBL/GenBank/DDBJ databases">
        <authorList>
            <person name="Sun Q."/>
            <person name="Sedlacek I."/>
        </authorList>
    </citation>
    <scope>NUCLEOTIDE SEQUENCE</scope>
    <source>
        <strain evidence="4">CCM 4175</strain>
    </source>
</reference>
<evidence type="ECO:0000313" key="6">
    <source>
        <dbReference type="Proteomes" id="UP000243706"/>
    </source>
</evidence>
<sequence>MIHSKGAEYKVMLDKNKLEKVNQAHLCEYEKMMSTNEKERLNDKIQSLDLADIQSLYNDVYVNRQEIDDVSDVQEVDFEQRASLTDEAIALYTEKGLEAIRDGKFAVLLMAGGQGTRLGHKGPKGTFTLGNKSLFELQADQLLQLQKDTGRFVDWYIMTSDINDEETRAFFETHRYFNYPQEHIYFYKQDNMVALNEAGQLIFDKTGRIMETPNGNGGVFKSLKKAGFLSQMIENGNEYVFMNNIDNVLVRVLDPLFAGFTVHHQKDVTSKSIAPKPGESVGRLVSKAGKDAVLEYSELADGAADNFNNANIGIHAFRLDFINQAVDKALPYHLAIKQLEQLDEDFGVVTRPTLKFELFYFDIFEYANTFITLQVPREEEFSPLKNKEGKDSVETATVDLRRLNIIE</sequence>
<dbReference type="Pfam" id="PF01704">
    <property type="entry name" value="UDPGP"/>
    <property type="match status" value="1"/>
</dbReference>
<dbReference type="AlphaFoldDB" id="A0A240C6K3"/>
<dbReference type="EMBL" id="BMCB01000004">
    <property type="protein sequence ID" value="GGA85939.1"/>
    <property type="molecule type" value="Genomic_DNA"/>
</dbReference>
<reference evidence="4" key="1">
    <citation type="journal article" date="2014" name="Int. J. Syst. Evol. Microbiol.">
        <title>Complete genome of a new Firmicutes species belonging to the dominant human colonic microbiota ('Ruminococcus bicirculans') reveals two chromosomes and a selective capacity to utilize plant glucans.</title>
        <authorList>
            <consortium name="NISC Comparative Sequencing Program"/>
            <person name="Wegmann U."/>
            <person name="Louis P."/>
            <person name="Goesmann A."/>
            <person name="Henrissat B."/>
            <person name="Duncan S.H."/>
            <person name="Flint H.J."/>
        </authorList>
    </citation>
    <scope>NUCLEOTIDE SEQUENCE</scope>
    <source>
        <strain evidence="4">CCM 4175</strain>
    </source>
</reference>
<dbReference type="GO" id="GO:0003977">
    <property type="term" value="F:UDP-N-acetylglucosamine diphosphorylase activity"/>
    <property type="evidence" value="ECO:0007669"/>
    <property type="project" value="UniProtKB-EC"/>
</dbReference>
<comment type="similarity">
    <text evidence="1">Belongs to the UDPGP type 1 family.</text>
</comment>
<reference evidence="7" key="3">
    <citation type="journal article" date="2019" name="Int. J. Syst. Evol. Microbiol.">
        <title>The Global Catalogue of Microorganisms (GCM) 10K type strain sequencing project: providing services to taxonomists for standard genome sequencing and annotation.</title>
        <authorList>
            <consortium name="The Broad Institute Genomics Platform"/>
            <consortium name="The Broad Institute Genome Sequencing Center for Infectious Disease"/>
            <person name="Wu L."/>
            <person name="Ma J."/>
        </authorList>
    </citation>
    <scope>NUCLEOTIDE SEQUENCE [LARGE SCALE GENOMIC DNA]</scope>
    <source>
        <strain evidence="7">CCM 4175</strain>
    </source>
</reference>
<evidence type="ECO:0000256" key="2">
    <source>
        <dbReference type="ARBA" id="ARBA00022679"/>
    </source>
</evidence>
<evidence type="ECO:0000313" key="4">
    <source>
        <dbReference type="EMBL" id="GGA85939.1"/>
    </source>
</evidence>
<gene>
    <name evidence="4" type="ORF">GCM10007183_07610</name>
    <name evidence="5" type="ORF">SAMEA4412661_01691</name>
</gene>
<keyword evidence="3 5" id="KW-0548">Nucleotidyltransferase</keyword>
<dbReference type="InterPro" id="IPR002618">
    <property type="entry name" value="UDPGP_fam"/>
</dbReference>
<keyword evidence="2 5" id="KW-0808">Transferase</keyword>
<evidence type="ECO:0000313" key="7">
    <source>
        <dbReference type="Proteomes" id="UP000652995"/>
    </source>
</evidence>
<dbReference type="InterPro" id="IPR029044">
    <property type="entry name" value="Nucleotide-diphossugar_trans"/>
</dbReference>
<dbReference type="EMBL" id="LT906464">
    <property type="protein sequence ID" value="SNW03550.1"/>
    <property type="molecule type" value="Genomic_DNA"/>
</dbReference>
<protein>
    <submittedName>
        <fullName evidence="5">UDP-N-acetylglucosamine pyrophosphorylase</fullName>
        <ecNumber evidence="5">2.7.7.-</ecNumber>
        <ecNumber evidence="5">2.7.7.23</ecNumber>
    </submittedName>
    <submittedName>
        <fullName evidence="4">Uridylyltransferase</fullName>
    </submittedName>
</protein>
<dbReference type="Proteomes" id="UP000243706">
    <property type="component" value="Chromosome 1"/>
</dbReference>
<accession>A0A240C6K3</accession>
<dbReference type="Gene3D" id="3.90.550.10">
    <property type="entry name" value="Spore Coat Polysaccharide Biosynthesis Protein SpsA, Chain A"/>
    <property type="match status" value="1"/>
</dbReference>